<comment type="caution">
    <text evidence="2">The sequence shown here is derived from an EMBL/GenBank/DDBJ whole genome shotgun (WGS) entry which is preliminary data.</text>
</comment>
<dbReference type="RefSeq" id="WP_377576765.1">
    <property type="nucleotide sequence ID" value="NZ_JBHTKA010000001.1"/>
</dbReference>
<evidence type="ECO:0000313" key="2">
    <source>
        <dbReference type="EMBL" id="MFD0999040.1"/>
    </source>
</evidence>
<feature type="transmembrane region" description="Helical" evidence="1">
    <location>
        <begin position="38"/>
        <end position="56"/>
    </location>
</feature>
<feature type="transmembrane region" description="Helical" evidence="1">
    <location>
        <begin position="5"/>
        <end position="26"/>
    </location>
</feature>
<dbReference type="Pfam" id="PF13858">
    <property type="entry name" value="DUF4199"/>
    <property type="match status" value="1"/>
</dbReference>
<proteinExistence type="predicted"/>
<dbReference type="EMBL" id="JBHTKA010000001">
    <property type="protein sequence ID" value="MFD0999040.1"/>
    <property type="molecule type" value="Genomic_DNA"/>
</dbReference>
<protein>
    <submittedName>
        <fullName evidence="2">DUF4199 domain-containing protein</fullName>
    </submittedName>
</protein>
<accession>A0ABW3JYJ5</accession>
<gene>
    <name evidence="2" type="ORF">ACFQ21_06965</name>
</gene>
<sequence>MKRIIIINGLIAGAIVSLMFAISYPLTHNGTLSNESSMVVGYISMVIALSLVFVGIKSYRDQHQKGVITFAKGFVVGILITLIASVMYAGTWEIYYNTVASDFMEKYTTSYLDEMKKEGASDAEIAQQRTEMEEFGEMYKNPVIRFGVTLSEILPVGIIITLISSALLRRKEFLPSAPANG</sequence>
<feature type="transmembrane region" description="Helical" evidence="1">
    <location>
        <begin position="68"/>
        <end position="89"/>
    </location>
</feature>
<name>A0ABW3JYJ5_9BACT</name>
<keyword evidence="1" id="KW-0812">Transmembrane</keyword>
<dbReference type="Proteomes" id="UP001597112">
    <property type="component" value="Unassembled WGS sequence"/>
</dbReference>
<evidence type="ECO:0000256" key="1">
    <source>
        <dbReference type="SAM" id="Phobius"/>
    </source>
</evidence>
<keyword evidence="3" id="KW-1185">Reference proteome</keyword>
<dbReference type="InterPro" id="IPR025250">
    <property type="entry name" value="DUF4199"/>
</dbReference>
<feature type="transmembrane region" description="Helical" evidence="1">
    <location>
        <begin position="143"/>
        <end position="168"/>
    </location>
</feature>
<reference evidence="3" key="1">
    <citation type="journal article" date="2019" name="Int. J. Syst. Evol. Microbiol.">
        <title>The Global Catalogue of Microorganisms (GCM) 10K type strain sequencing project: providing services to taxonomists for standard genome sequencing and annotation.</title>
        <authorList>
            <consortium name="The Broad Institute Genomics Platform"/>
            <consortium name="The Broad Institute Genome Sequencing Center for Infectious Disease"/>
            <person name="Wu L."/>
            <person name="Ma J."/>
        </authorList>
    </citation>
    <scope>NUCLEOTIDE SEQUENCE [LARGE SCALE GENOMIC DNA]</scope>
    <source>
        <strain evidence="3">CCUG 58938</strain>
    </source>
</reference>
<organism evidence="2 3">
    <name type="scientific">Ohtaekwangia kribbensis</name>
    <dbReference type="NCBI Taxonomy" id="688913"/>
    <lineage>
        <taxon>Bacteria</taxon>
        <taxon>Pseudomonadati</taxon>
        <taxon>Bacteroidota</taxon>
        <taxon>Cytophagia</taxon>
        <taxon>Cytophagales</taxon>
        <taxon>Fulvivirgaceae</taxon>
        <taxon>Ohtaekwangia</taxon>
    </lineage>
</organism>
<evidence type="ECO:0000313" key="3">
    <source>
        <dbReference type="Proteomes" id="UP001597112"/>
    </source>
</evidence>
<keyword evidence="1" id="KW-1133">Transmembrane helix</keyword>
<keyword evidence="1" id="KW-0472">Membrane</keyword>